<dbReference type="InterPro" id="IPR015890">
    <property type="entry name" value="Chorismate_C"/>
</dbReference>
<dbReference type="NCBIfam" id="TIGR01815">
    <property type="entry name" value="TrpE-clade3"/>
    <property type="match status" value="1"/>
</dbReference>
<dbReference type="Pfam" id="PF00425">
    <property type="entry name" value="Chorismate_bind"/>
    <property type="match status" value="1"/>
</dbReference>
<dbReference type="PANTHER" id="PTHR11236">
    <property type="entry name" value="AMINOBENZOATE/ANTHRANILATE SYNTHASE"/>
    <property type="match status" value="1"/>
</dbReference>
<dbReference type="EC" id="4.1.3.27" evidence="2"/>
<evidence type="ECO:0000259" key="4">
    <source>
        <dbReference type="Pfam" id="PF00117"/>
    </source>
</evidence>
<dbReference type="PROSITE" id="PS51273">
    <property type="entry name" value="GATASE_TYPE_1"/>
    <property type="match status" value="1"/>
</dbReference>
<reference evidence="7 8" key="1">
    <citation type="submission" date="2021-07" db="EMBL/GenBank/DDBJ databases">
        <title>Paenibacillus radiodurans sp. nov., isolated from the southeastern edge of Tengger Desert.</title>
        <authorList>
            <person name="Zhang G."/>
        </authorList>
    </citation>
    <scope>NUCLEOTIDE SEQUENCE [LARGE SCALE GENOMIC DNA]</scope>
    <source>
        <strain evidence="7 8">DT7-4</strain>
    </source>
</reference>
<evidence type="ECO:0000256" key="2">
    <source>
        <dbReference type="PIRNR" id="PIRNR036934"/>
    </source>
</evidence>
<comment type="caution">
    <text evidence="7">The sequence shown here is derived from an EMBL/GenBank/DDBJ whole genome shotgun (WGS) entry which is preliminary data.</text>
</comment>
<dbReference type="InterPro" id="IPR006805">
    <property type="entry name" value="Anth_synth_I_N"/>
</dbReference>
<feature type="domain" description="Glutamine amidotransferase" evidence="4">
    <location>
        <begin position="534"/>
        <end position="709"/>
    </location>
</feature>
<organism evidence="7 8">
    <name type="scientific">Paenibacillus oenotherae</name>
    <dbReference type="NCBI Taxonomy" id="1435645"/>
    <lineage>
        <taxon>Bacteria</taxon>
        <taxon>Bacillati</taxon>
        <taxon>Bacillota</taxon>
        <taxon>Bacilli</taxon>
        <taxon>Bacillales</taxon>
        <taxon>Paenibacillaceae</taxon>
        <taxon>Paenibacillus</taxon>
    </lineage>
</organism>
<evidence type="ECO:0000313" key="7">
    <source>
        <dbReference type="EMBL" id="MBW7475187.1"/>
    </source>
</evidence>
<evidence type="ECO:0000259" key="5">
    <source>
        <dbReference type="Pfam" id="PF00425"/>
    </source>
</evidence>
<protein>
    <recommendedName>
        <fullName evidence="2">Anthranilate synthase</fullName>
        <ecNumber evidence="2">4.1.3.27</ecNumber>
    </recommendedName>
</protein>
<dbReference type="SUPFAM" id="SSF56322">
    <property type="entry name" value="ADC synthase"/>
    <property type="match status" value="1"/>
</dbReference>
<evidence type="ECO:0000313" key="8">
    <source>
        <dbReference type="Proteomes" id="UP000812277"/>
    </source>
</evidence>
<dbReference type="PRINTS" id="PR00097">
    <property type="entry name" value="ANTSNTHASEII"/>
</dbReference>
<dbReference type="InterPro" id="IPR029062">
    <property type="entry name" value="Class_I_gatase-like"/>
</dbReference>
<dbReference type="PANTHER" id="PTHR11236:SF9">
    <property type="entry name" value="ANTHRANILATE SYNTHASE COMPONENT 1"/>
    <property type="match status" value="1"/>
</dbReference>
<gene>
    <name evidence="7" type="ORF">K0T92_10550</name>
</gene>
<keyword evidence="2 7" id="KW-0456">Lyase</keyword>
<name>A0ABS7D5F9_9BACL</name>
<dbReference type="Proteomes" id="UP000812277">
    <property type="component" value="Unassembled WGS sequence"/>
</dbReference>
<sequence>MSILSAISAAAQQEVYTTQGNIAITRHSEPIPVKDAKEIVLSKLDYRKGALFSSGYEFPGRYSRWDIGFINPALQLKANRTSFSIIAENARGTVLLEPIRRILKSSTDVENFSESPNELSGNIKASVSVLNEEERTTQSSIFTIIRSIRELFRSPNDSFLGLYGAFGYDLVFQFEPMELKHHRAENQSDVILYLPDEIIVVDHSKDAAFQLSYEFSFEGSSTEGMERTGTSQEPMLNGKIPEDGYTPGKYAELVEEARKSFKAGDMFEAVPTHTLYEQCSSMPSAIFSRLEKINPSPYGFIINLGGEFLVGSSPEMYVRVEGSRVETSPISGTIKRGSNAIEDAFQIRELLNSAKDESELTMCTDVDRNDKSRICEPGTVQVIGRRQIEMYSHLIHTVDHVEGRLRPEYDALDAFMTHMWAVTITGAPKRAAIQWIEEHESSQRNWYGGSVGYLSFDGNLNTGLTLRTIHIRNGVAEIRVGATCLYDSVPEDEEQETLTKAAVLVGAVRGTERAGLGRPASQQRSGAGQGKRILLVDHEDSFVHTLANYMKQTGAEVTTMRAPHARDVLQASSGFDMVVLSPGPGRPSQFALNETIALCVEKNIPLFGVCLGLQGIVEYFGGALNLLDYPQHGKISLVHTTGSSRMWDGMPSEFHVGRYHSLYAQIVPDCLSVTAMSEDGIVMAVEHVSLPIAAVQFHPESIATLRGEAGIAIIENMITHLIK</sequence>
<dbReference type="PIRSF" id="PIRSF036934">
    <property type="entry name" value="TrpE-G"/>
    <property type="match status" value="1"/>
</dbReference>
<keyword evidence="2" id="KW-0822">Tryptophan biosynthesis</keyword>
<keyword evidence="1" id="KW-0315">Glutamine amidotransferase</keyword>
<dbReference type="GO" id="GO:0004049">
    <property type="term" value="F:anthranilate synthase activity"/>
    <property type="evidence" value="ECO:0007669"/>
    <property type="project" value="UniProtKB-EC"/>
</dbReference>
<evidence type="ECO:0000256" key="3">
    <source>
        <dbReference type="SAM" id="MobiDB-lite"/>
    </source>
</evidence>
<keyword evidence="8" id="KW-1185">Reference proteome</keyword>
<feature type="region of interest" description="Disordered" evidence="3">
    <location>
        <begin position="222"/>
        <end position="241"/>
    </location>
</feature>
<dbReference type="Pfam" id="PF00117">
    <property type="entry name" value="GATase"/>
    <property type="match status" value="1"/>
</dbReference>
<feature type="domain" description="Chorismate-utilising enzyme C-terminal" evidence="5">
    <location>
        <begin position="249"/>
        <end position="500"/>
    </location>
</feature>
<feature type="compositionally biased region" description="Polar residues" evidence="3">
    <location>
        <begin position="222"/>
        <end position="234"/>
    </location>
</feature>
<dbReference type="InterPro" id="IPR005801">
    <property type="entry name" value="ADC_synthase"/>
</dbReference>
<feature type="domain" description="Anthranilate synthase component I N-terminal" evidence="6">
    <location>
        <begin position="47"/>
        <end position="207"/>
    </location>
</feature>
<dbReference type="InterPro" id="IPR010112">
    <property type="entry name" value="TrpE-G_bact"/>
</dbReference>
<keyword evidence="2" id="KW-0057">Aromatic amino acid biosynthesis</keyword>
<dbReference type="RefSeq" id="WP_219872438.1">
    <property type="nucleotide sequence ID" value="NZ_JAHZIJ010000006.1"/>
</dbReference>
<dbReference type="PRINTS" id="PR00096">
    <property type="entry name" value="GATASE"/>
</dbReference>
<evidence type="ECO:0000259" key="6">
    <source>
        <dbReference type="Pfam" id="PF04715"/>
    </source>
</evidence>
<dbReference type="NCBIfam" id="NF010081">
    <property type="entry name" value="PRK13566.1"/>
    <property type="match status" value="1"/>
</dbReference>
<proteinExistence type="predicted"/>
<dbReference type="SUPFAM" id="SSF52317">
    <property type="entry name" value="Class I glutamine amidotransferase-like"/>
    <property type="match status" value="1"/>
</dbReference>
<comment type="catalytic activity">
    <reaction evidence="2">
        <text>chorismate + L-glutamine = anthranilate + pyruvate + L-glutamate + H(+)</text>
        <dbReference type="Rhea" id="RHEA:21732"/>
        <dbReference type="ChEBI" id="CHEBI:15361"/>
        <dbReference type="ChEBI" id="CHEBI:15378"/>
        <dbReference type="ChEBI" id="CHEBI:16567"/>
        <dbReference type="ChEBI" id="CHEBI:29748"/>
        <dbReference type="ChEBI" id="CHEBI:29985"/>
        <dbReference type="ChEBI" id="CHEBI:58359"/>
        <dbReference type="EC" id="4.1.3.27"/>
    </reaction>
</comment>
<dbReference type="InterPro" id="IPR006221">
    <property type="entry name" value="TrpG/PapA_dom"/>
</dbReference>
<dbReference type="CDD" id="cd01743">
    <property type="entry name" value="GATase1_Anthranilate_Synthase"/>
    <property type="match status" value="1"/>
</dbReference>
<dbReference type="Gene3D" id="3.60.120.10">
    <property type="entry name" value="Anthranilate synthase"/>
    <property type="match status" value="1"/>
</dbReference>
<dbReference type="EMBL" id="JAHZIJ010000006">
    <property type="protein sequence ID" value="MBW7475187.1"/>
    <property type="molecule type" value="Genomic_DNA"/>
</dbReference>
<dbReference type="Gene3D" id="3.40.50.880">
    <property type="match status" value="1"/>
</dbReference>
<dbReference type="InterPro" id="IPR019999">
    <property type="entry name" value="Anth_synth_I-like"/>
</dbReference>
<evidence type="ECO:0000256" key="1">
    <source>
        <dbReference type="ARBA" id="ARBA00022962"/>
    </source>
</evidence>
<dbReference type="InterPro" id="IPR017926">
    <property type="entry name" value="GATASE"/>
</dbReference>
<accession>A0ABS7D5F9</accession>
<dbReference type="Pfam" id="PF04715">
    <property type="entry name" value="Anth_synt_I_N"/>
    <property type="match status" value="1"/>
</dbReference>
<keyword evidence="2" id="KW-0028">Amino-acid biosynthesis</keyword>
<comment type="pathway">
    <text evidence="2">Amino-acid biosynthesis; L-tryptophan biosynthesis; L-tryptophan from chorismate: step 1/5.</text>
</comment>